<dbReference type="Proteomes" id="UP000824120">
    <property type="component" value="Chromosome 2"/>
</dbReference>
<dbReference type="AlphaFoldDB" id="A0A9J6ANN5"/>
<organism evidence="2 3">
    <name type="scientific">Solanum commersonii</name>
    <name type="common">Commerson's wild potato</name>
    <name type="synonym">Commerson's nightshade</name>
    <dbReference type="NCBI Taxonomy" id="4109"/>
    <lineage>
        <taxon>Eukaryota</taxon>
        <taxon>Viridiplantae</taxon>
        <taxon>Streptophyta</taxon>
        <taxon>Embryophyta</taxon>
        <taxon>Tracheophyta</taxon>
        <taxon>Spermatophyta</taxon>
        <taxon>Magnoliopsida</taxon>
        <taxon>eudicotyledons</taxon>
        <taxon>Gunneridae</taxon>
        <taxon>Pentapetalae</taxon>
        <taxon>asterids</taxon>
        <taxon>lamiids</taxon>
        <taxon>Solanales</taxon>
        <taxon>Solanaceae</taxon>
        <taxon>Solanoideae</taxon>
        <taxon>Solaneae</taxon>
        <taxon>Solanum</taxon>
    </lineage>
</organism>
<comment type="caution">
    <text evidence="2">The sequence shown here is derived from an EMBL/GenBank/DDBJ whole genome shotgun (WGS) entry which is preliminary data.</text>
</comment>
<protein>
    <submittedName>
        <fullName evidence="2">Uncharacterized protein</fullName>
    </submittedName>
</protein>
<accession>A0A9J6ANN5</accession>
<keyword evidence="1" id="KW-1133">Transmembrane helix</keyword>
<sequence length="82" mass="9595">MRFVDLLAKFFCDIVTGIIVEFTGLRQYLTLKSMWIGITWLLTYLAIPKALTHLSMMMLIANEKAIKRKANFEQSKKLKERL</sequence>
<keyword evidence="3" id="KW-1185">Reference proteome</keyword>
<evidence type="ECO:0000256" key="1">
    <source>
        <dbReference type="SAM" id="Phobius"/>
    </source>
</evidence>
<evidence type="ECO:0000313" key="2">
    <source>
        <dbReference type="EMBL" id="KAG5625746.1"/>
    </source>
</evidence>
<feature type="transmembrane region" description="Helical" evidence="1">
    <location>
        <begin position="7"/>
        <end position="29"/>
    </location>
</feature>
<feature type="transmembrane region" description="Helical" evidence="1">
    <location>
        <begin position="35"/>
        <end position="61"/>
    </location>
</feature>
<proteinExistence type="predicted"/>
<evidence type="ECO:0000313" key="3">
    <source>
        <dbReference type="Proteomes" id="UP000824120"/>
    </source>
</evidence>
<gene>
    <name evidence="2" type="ORF">H5410_010964</name>
</gene>
<reference evidence="2 3" key="1">
    <citation type="submission" date="2020-09" db="EMBL/GenBank/DDBJ databases">
        <title>De no assembly of potato wild relative species, Solanum commersonii.</title>
        <authorList>
            <person name="Cho K."/>
        </authorList>
    </citation>
    <scope>NUCLEOTIDE SEQUENCE [LARGE SCALE GENOMIC DNA]</scope>
    <source>
        <strain evidence="2">LZ3.2</strain>
        <tissue evidence="2">Leaf</tissue>
    </source>
</reference>
<name>A0A9J6ANN5_SOLCO</name>
<keyword evidence="1" id="KW-0472">Membrane</keyword>
<dbReference type="EMBL" id="JACXVP010000002">
    <property type="protein sequence ID" value="KAG5625746.1"/>
    <property type="molecule type" value="Genomic_DNA"/>
</dbReference>
<keyword evidence="1" id="KW-0812">Transmembrane</keyword>